<dbReference type="EMBL" id="JBJQND010000008">
    <property type="protein sequence ID" value="KAL3868581.1"/>
    <property type="molecule type" value="Genomic_DNA"/>
</dbReference>
<accession>A0ABD3W3Z5</accession>
<evidence type="ECO:0000256" key="1">
    <source>
        <dbReference type="PIRSR" id="PIRSR605502-1"/>
    </source>
</evidence>
<feature type="binding site" evidence="1">
    <location>
        <position position="205"/>
    </location>
    <ligand>
        <name>Mg(2+)</name>
        <dbReference type="ChEBI" id="CHEBI:18420"/>
        <label>1</label>
    </ligand>
</feature>
<feature type="compositionally biased region" description="Basic and acidic residues" evidence="2">
    <location>
        <begin position="24"/>
        <end position="54"/>
    </location>
</feature>
<dbReference type="Gene3D" id="1.10.4080.10">
    <property type="entry name" value="ADP-ribosylation/Crystallin J1"/>
    <property type="match status" value="1"/>
</dbReference>
<feature type="binding site" evidence="1">
    <location>
        <position position="203"/>
    </location>
    <ligand>
        <name>Mg(2+)</name>
        <dbReference type="ChEBI" id="CHEBI:18420"/>
        <label>1</label>
    </ligand>
</feature>
<dbReference type="PANTHER" id="PTHR16222">
    <property type="entry name" value="ADP-RIBOSYLGLYCOHYDROLASE"/>
    <property type="match status" value="1"/>
</dbReference>
<organism evidence="3 4">
    <name type="scientific">Sinanodonta woodiana</name>
    <name type="common">Chinese pond mussel</name>
    <name type="synonym">Anodonta woodiana</name>
    <dbReference type="NCBI Taxonomy" id="1069815"/>
    <lineage>
        <taxon>Eukaryota</taxon>
        <taxon>Metazoa</taxon>
        <taxon>Spiralia</taxon>
        <taxon>Lophotrochozoa</taxon>
        <taxon>Mollusca</taxon>
        <taxon>Bivalvia</taxon>
        <taxon>Autobranchia</taxon>
        <taxon>Heteroconchia</taxon>
        <taxon>Palaeoheterodonta</taxon>
        <taxon>Unionida</taxon>
        <taxon>Unionoidea</taxon>
        <taxon>Unionidae</taxon>
        <taxon>Unioninae</taxon>
        <taxon>Sinanodonta</taxon>
    </lineage>
</organism>
<sequence>MRPQFQPRHSRNLDFIEKQYRSLFTEDRSRNTQESDGKEKMYHASKSEEKKYVDTRNIPSGSSIVKPSIENNPSKKHAGNRDPLFRMDLEKTGMVSETADMNVNSRSNINMLGYQKTADTKDFYYSRSSGAHQTDEPQRDLSQLEEQIKATIYGQCMGDAIGLLTEFMSKEEARKNYGMYADLSFSCKIHDRHRDAWETGDWTDDSDHMLLIMRSLFSKHGKVDTNDFAQKLYEWSVTGFPELHDVRGMGLGRTTHAILSHPGFLSNPQKVSQDIWIKRGCVDAPNGGVMRTSILGIHEWWDVERVEKNAALICRTTHFDPRCVASAVAVSVAISLMLKRQVPYYDARTKEYNVKEIIQDSYHRASEYLDKKEDKRELQRYMNCEVLTDLKLDDVNIMGYTFKCLGAGFWALKQNHFRSAIQNITMEGGDADTNCAVAGALLGCKLGGRYLLPSTWMSTLANKSWLRNEIQRYLELHRAMYRTVLQDGGRKPYTHFRY</sequence>
<feature type="binding site" evidence="1">
    <location>
        <position position="430"/>
    </location>
    <ligand>
        <name>Mg(2+)</name>
        <dbReference type="ChEBI" id="CHEBI:18420"/>
        <label>1</label>
    </ligand>
</feature>
<dbReference type="SUPFAM" id="SSF101478">
    <property type="entry name" value="ADP-ribosylglycohydrolase"/>
    <property type="match status" value="1"/>
</dbReference>
<reference evidence="3 4" key="1">
    <citation type="submission" date="2024-11" db="EMBL/GenBank/DDBJ databases">
        <title>Chromosome-level genome assembly of the freshwater bivalve Anodonta woodiana.</title>
        <authorList>
            <person name="Chen X."/>
        </authorList>
    </citation>
    <scope>NUCLEOTIDE SEQUENCE [LARGE SCALE GENOMIC DNA]</scope>
    <source>
        <strain evidence="3">MN2024</strain>
        <tissue evidence="3">Gills</tissue>
    </source>
</reference>
<feature type="compositionally biased region" description="Polar residues" evidence="2">
    <location>
        <begin position="57"/>
        <end position="72"/>
    </location>
</feature>
<comment type="caution">
    <text evidence="3">The sequence shown here is derived from an EMBL/GenBank/DDBJ whole genome shotgun (WGS) entry which is preliminary data.</text>
</comment>
<feature type="binding site" evidence="1">
    <location>
        <position position="204"/>
    </location>
    <ligand>
        <name>Mg(2+)</name>
        <dbReference type="ChEBI" id="CHEBI:18420"/>
        <label>1</label>
    </ligand>
</feature>
<keyword evidence="1" id="KW-0460">Magnesium</keyword>
<feature type="binding site" evidence="1">
    <location>
        <position position="433"/>
    </location>
    <ligand>
        <name>Mg(2+)</name>
        <dbReference type="ChEBI" id="CHEBI:18420"/>
        <label>1</label>
    </ligand>
</feature>
<protein>
    <submittedName>
        <fullName evidence="3">Uncharacterized protein</fullName>
    </submittedName>
</protein>
<evidence type="ECO:0000313" key="4">
    <source>
        <dbReference type="Proteomes" id="UP001634394"/>
    </source>
</evidence>
<dbReference type="AlphaFoldDB" id="A0ABD3W3Z5"/>
<dbReference type="Pfam" id="PF03747">
    <property type="entry name" value="ADP_ribosyl_GH"/>
    <property type="match status" value="1"/>
</dbReference>
<proteinExistence type="predicted"/>
<dbReference type="InterPro" id="IPR050792">
    <property type="entry name" value="ADP-ribosylglycohydrolase"/>
</dbReference>
<evidence type="ECO:0000313" key="3">
    <source>
        <dbReference type="EMBL" id="KAL3868581.1"/>
    </source>
</evidence>
<evidence type="ECO:0000256" key="2">
    <source>
        <dbReference type="SAM" id="MobiDB-lite"/>
    </source>
</evidence>
<dbReference type="PANTHER" id="PTHR16222:SF40">
    <property type="entry name" value="ADP-RIBOSYLGLYCOHYDROLASE"/>
    <property type="match status" value="1"/>
</dbReference>
<keyword evidence="4" id="KW-1185">Reference proteome</keyword>
<name>A0ABD3W3Z5_SINWO</name>
<feature type="binding site" evidence="1">
    <location>
        <position position="432"/>
    </location>
    <ligand>
        <name>Mg(2+)</name>
        <dbReference type="ChEBI" id="CHEBI:18420"/>
        <label>1</label>
    </ligand>
</feature>
<dbReference type="InterPro" id="IPR005502">
    <property type="entry name" value="Ribosyl_crysJ1"/>
</dbReference>
<keyword evidence="1" id="KW-0479">Metal-binding</keyword>
<dbReference type="Proteomes" id="UP001634394">
    <property type="component" value="Unassembled WGS sequence"/>
</dbReference>
<feature type="region of interest" description="Disordered" evidence="2">
    <location>
        <begin position="24"/>
        <end position="81"/>
    </location>
</feature>
<gene>
    <name evidence="3" type="ORF">ACJMK2_041382</name>
</gene>
<comment type="cofactor">
    <cofactor evidence="1">
        <name>Mg(2+)</name>
        <dbReference type="ChEBI" id="CHEBI:18420"/>
    </cofactor>
    <text evidence="1">Binds 2 magnesium ions per subunit.</text>
</comment>
<dbReference type="InterPro" id="IPR036705">
    <property type="entry name" value="Ribosyl_crysJ1_sf"/>
</dbReference>